<keyword evidence="2" id="KW-1133">Transmembrane helix</keyword>
<feature type="compositionally biased region" description="Low complexity" evidence="1">
    <location>
        <begin position="292"/>
        <end position="303"/>
    </location>
</feature>
<dbReference type="GO" id="GO:0000329">
    <property type="term" value="C:fungal-type vacuole membrane"/>
    <property type="evidence" value="ECO:0007669"/>
    <property type="project" value="TreeGrafter"/>
</dbReference>
<dbReference type="GO" id="GO:0000011">
    <property type="term" value="P:vacuole inheritance"/>
    <property type="evidence" value="ECO:0007669"/>
    <property type="project" value="TreeGrafter"/>
</dbReference>
<feature type="compositionally biased region" description="Polar residues" evidence="1">
    <location>
        <begin position="507"/>
        <end position="519"/>
    </location>
</feature>
<dbReference type="STRING" id="37992.A0A4Z0YDC3"/>
<dbReference type="EMBL" id="SKBN01000136">
    <property type="protein sequence ID" value="TGJ82229.1"/>
    <property type="molecule type" value="Genomic_DNA"/>
</dbReference>
<organism evidence="3 4">
    <name type="scientific">Xylaria hypoxylon</name>
    <dbReference type="NCBI Taxonomy" id="37992"/>
    <lineage>
        <taxon>Eukaryota</taxon>
        <taxon>Fungi</taxon>
        <taxon>Dikarya</taxon>
        <taxon>Ascomycota</taxon>
        <taxon>Pezizomycotina</taxon>
        <taxon>Sordariomycetes</taxon>
        <taxon>Xylariomycetidae</taxon>
        <taxon>Xylariales</taxon>
        <taxon>Xylariaceae</taxon>
        <taxon>Xylaria</taxon>
    </lineage>
</organism>
<comment type="caution">
    <text evidence="3">The sequence shown here is derived from an EMBL/GenBank/DDBJ whole genome shotgun (WGS) entry which is preliminary data.</text>
</comment>
<keyword evidence="2" id="KW-0472">Membrane</keyword>
<evidence type="ECO:0000313" key="4">
    <source>
        <dbReference type="Proteomes" id="UP000297716"/>
    </source>
</evidence>
<dbReference type="GO" id="GO:0070772">
    <property type="term" value="C:PAS complex"/>
    <property type="evidence" value="ECO:0007669"/>
    <property type="project" value="TreeGrafter"/>
</dbReference>
<proteinExistence type="predicted"/>
<evidence type="ECO:0000256" key="2">
    <source>
        <dbReference type="SAM" id="Phobius"/>
    </source>
</evidence>
<feature type="compositionally biased region" description="Polar residues" evidence="1">
    <location>
        <begin position="665"/>
        <end position="674"/>
    </location>
</feature>
<feature type="region of interest" description="Disordered" evidence="1">
    <location>
        <begin position="406"/>
        <end position="443"/>
    </location>
</feature>
<feature type="compositionally biased region" description="Polar residues" evidence="1">
    <location>
        <begin position="1"/>
        <end position="50"/>
    </location>
</feature>
<protein>
    <recommendedName>
        <fullName evidence="5">Vacuolar segregation subunit 7</fullName>
    </recommendedName>
</protein>
<feature type="compositionally biased region" description="Polar residues" evidence="1">
    <location>
        <begin position="250"/>
        <end position="288"/>
    </location>
</feature>
<keyword evidence="4" id="KW-1185">Reference proteome</keyword>
<feature type="compositionally biased region" description="Polar residues" evidence="1">
    <location>
        <begin position="344"/>
        <end position="363"/>
    </location>
</feature>
<dbReference type="OrthoDB" id="1204at2759"/>
<dbReference type="Pfam" id="PF12751">
    <property type="entry name" value="Vac7"/>
    <property type="match status" value="2"/>
</dbReference>
<name>A0A4Z0YDC3_9PEZI</name>
<feature type="region of interest" description="Disordered" evidence="1">
    <location>
        <begin position="906"/>
        <end position="931"/>
    </location>
</feature>
<feature type="compositionally biased region" description="Polar residues" evidence="1">
    <location>
        <begin position="75"/>
        <end position="105"/>
    </location>
</feature>
<dbReference type="GO" id="GO:0010513">
    <property type="term" value="P:positive regulation of phosphatidylinositol biosynthetic process"/>
    <property type="evidence" value="ECO:0007669"/>
    <property type="project" value="TreeGrafter"/>
</dbReference>
<keyword evidence="2" id="KW-0812">Transmembrane</keyword>
<feature type="region of interest" description="Disordered" evidence="1">
    <location>
        <begin position="545"/>
        <end position="686"/>
    </location>
</feature>
<feature type="compositionally biased region" description="Basic residues" evidence="1">
    <location>
        <begin position="577"/>
        <end position="586"/>
    </location>
</feature>
<dbReference type="GO" id="GO:1903778">
    <property type="term" value="P:protein localization to vacuolar membrane"/>
    <property type="evidence" value="ECO:0007669"/>
    <property type="project" value="TreeGrafter"/>
</dbReference>
<feature type="compositionally biased region" description="Basic and acidic residues" evidence="1">
    <location>
        <begin position="786"/>
        <end position="806"/>
    </location>
</feature>
<feature type="compositionally biased region" description="Low complexity" evidence="1">
    <location>
        <begin position="58"/>
        <end position="74"/>
    </location>
</feature>
<feature type="compositionally biased region" description="Polar residues" evidence="1">
    <location>
        <begin position="218"/>
        <end position="234"/>
    </location>
</feature>
<feature type="region of interest" description="Disordered" evidence="1">
    <location>
        <begin position="478"/>
        <end position="520"/>
    </location>
</feature>
<gene>
    <name evidence="3" type="ORF">E0Z10_g6539</name>
</gene>
<feature type="compositionally biased region" description="Polar residues" evidence="1">
    <location>
        <begin position="119"/>
        <end position="138"/>
    </location>
</feature>
<feature type="region of interest" description="Disordered" evidence="1">
    <location>
        <begin position="786"/>
        <end position="817"/>
    </location>
</feature>
<dbReference type="AlphaFoldDB" id="A0A4Z0YDC3"/>
<feature type="compositionally biased region" description="Basic residues" evidence="1">
    <location>
        <begin position="369"/>
        <end position="378"/>
    </location>
</feature>
<dbReference type="PANTHER" id="PTHR28258">
    <property type="entry name" value="VACUOLAR SEGREGATION PROTEIN 7"/>
    <property type="match status" value="1"/>
</dbReference>
<dbReference type="Proteomes" id="UP000297716">
    <property type="component" value="Unassembled WGS sequence"/>
</dbReference>
<reference evidence="3 4" key="1">
    <citation type="submission" date="2019-03" db="EMBL/GenBank/DDBJ databases">
        <title>Draft genome sequence of Xylaria hypoxylon DSM 108379, a ubiquitous saprotrophic-parasitic fungi on hardwood.</title>
        <authorList>
            <person name="Buettner E."/>
            <person name="Leonhardt S."/>
            <person name="Gebauer A.M."/>
            <person name="Liers C."/>
            <person name="Hofrichter M."/>
            <person name="Kellner H."/>
        </authorList>
    </citation>
    <scope>NUCLEOTIDE SEQUENCE [LARGE SCALE GENOMIC DNA]</scope>
    <source>
        <strain evidence="3 4">DSM 108379</strain>
    </source>
</reference>
<evidence type="ECO:0008006" key="5">
    <source>
        <dbReference type="Google" id="ProtNLM"/>
    </source>
</evidence>
<dbReference type="PANTHER" id="PTHR28258:SF1">
    <property type="entry name" value="VACUOLAR SEGREGATION PROTEIN 7"/>
    <property type="match status" value="1"/>
</dbReference>
<evidence type="ECO:0000256" key="1">
    <source>
        <dbReference type="SAM" id="MobiDB-lite"/>
    </source>
</evidence>
<feature type="compositionally biased region" description="Polar residues" evidence="1">
    <location>
        <begin position="304"/>
        <end position="331"/>
    </location>
</feature>
<evidence type="ECO:0000313" key="3">
    <source>
        <dbReference type="EMBL" id="TGJ82229.1"/>
    </source>
</evidence>
<feature type="transmembrane region" description="Helical" evidence="2">
    <location>
        <begin position="707"/>
        <end position="726"/>
    </location>
</feature>
<dbReference type="InterPro" id="IPR024260">
    <property type="entry name" value="Vac7"/>
</dbReference>
<sequence length="931" mass="100435">MANTNNTAGLDASISSLNSVDNDTSVPSSANLDTQPSRWTSASTSMTASPVHSRDPSPARTSKASTRTSRASISPVQSRKNSTQDPSPSRTRSNIPTSSATPRQQLSASIIPSLPPPSGSDTILRTPVPQKSSSVIQETSKDAPRWPISPRLKSPPPIFGKPTAASSARRNDPEPLVVNVQRATPSPHVEPNSQSASDVEVEESHLSSGMRTPGRGPSNGSSTLETVQEVSQPNTPRPGLDAVIEKLEETATSQNSTQNSNYDAISSSVKSSQNATNSESGSDSGSVKTSTRRSSSAAPPSLLNSRQSSSALLFSGRGQTTGESSSRNMTVETEEVKDMPQLSLIPNASGQRVNGSLRTRPSNETIKPKREKKKHTRKTTSVASGNGEQPHFIPTRKLRHSCSARSISSTSCRSPPKLRGQGSCGEESVLSSGQRVKRPAAIRPPSITSHVTNLLTRAPRLASSKADIFEAKVASAVEEANSSDSDETFVYDSNPPDAERPRRYHSRTPSAASMASQVDRNGMRSIHAVLDTGSHNVHVKKNMKFVNPYNGNGSEGLQGDDDGRGTGRSNVGSARGTARHHHHPGRWGRNSGNNHLSLFDNESPFPNAARPKLSGNNSNQPSNPPSPRFNPNRGWLSGSKRQIALSNGYDMDDTTPGADDERTPLLQTGTVRTTRSNRGRRNLPLRNLESQTYHQNPSFLNRFASCLVLTVMLLLVITGGIGFMFATSQPLTDVTLLKIGNVLASEQELMFDLTVRAHNPNVVVVMIDSADIEVFAKSRHAGNDSEWWRRPHGDDMKILDDPKDDPPDVDEPDDVTSPNMRLGNVHTFNSPLTYEGSFFQRGYTTSSGELRLPHPGNTTESGTERWERIISDEFTLVIKGVLKYTLPLSQKVRKVSISGKTIVKPNAASDPAVRPNKPEVSISDESTAWAA</sequence>
<accession>A0A4Z0YDC3</accession>
<feature type="region of interest" description="Disordered" evidence="1">
    <location>
        <begin position="1"/>
        <end position="393"/>
    </location>
</feature>